<dbReference type="InterPro" id="IPR014752">
    <property type="entry name" value="Arrestin-like_C"/>
</dbReference>
<gene>
    <name evidence="2 4" type="ORF">BDZ99DRAFT_99821</name>
</gene>
<keyword evidence="3" id="KW-1185">Reference proteome</keyword>
<evidence type="ECO:0000313" key="2">
    <source>
        <dbReference type="EMBL" id="KAF2805852.1"/>
    </source>
</evidence>
<dbReference type="Pfam" id="PF00339">
    <property type="entry name" value="Arrestin_N"/>
    <property type="match status" value="1"/>
</dbReference>
<dbReference type="InterPro" id="IPR011021">
    <property type="entry name" value="Arrestin-like_N"/>
</dbReference>
<dbReference type="PANTHER" id="PTHR11188:SF167">
    <property type="entry name" value="ARRESTIN C-TERMINAL-LIKE DOMAIN-CONTAINING PROTEIN-RELATED"/>
    <property type="match status" value="1"/>
</dbReference>
<dbReference type="AlphaFoldDB" id="A0A6A6YAK2"/>
<reference evidence="2 4" key="1">
    <citation type="journal article" date="2020" name="Stud. Mycol.">
        <title>101 Dothideomycetes genomes: a test case for predicting lifestyles and emergence of pathogens.</title>
        <authorList>
            <person name="Haridas S."/>
            <person name="Albert R."/>
            <person name="Binder M."/>
            <person name="Bloem J."/>
            <person name="Labutti K."/>
            <person name="Salamov A."/>
            <person name="Andreopoulos B."/>
            <person name="Baker S."/>
            <person name="Barry K."/>
            <person name="Bills G."/>
            <person name="Bluhm B."/>
            <person name="Cannon C."/>
            <person name="Castanera R."/>
            <person name="Culley D."/>
            <person name="Daum C."/>
            <person name="Ezra D."/>
            <person name="Gonzalez J."/>
            <person name="Henrissat B."/>
            <person name="Kuo A."/>
            <person name="Liang C."/>
            <person name="Lipzen A."/>
            <person name="Lutzoni F."/>
            <person name="Magnuson J."/>
            <person name="Mondo S."/>
            <person name="Nolan M."/>
            <person name="Ohm R."/>
            <person name="Pangilinan J."/>
            <person name="Park H.-J."/>
            <person name="Ramirez L."/>
            <person name="Alfaro M."/>
            <person name="Sun H."/>
            <person name="Tritt A."/>
            <person name="Yoshinaga Y."/>
            <person name="Zwiers L.-H."/>
            <person name="Turgeon B."/>
            <person name="Goodwin S."/>
            <person name="Spatafora J."/>
            <person name="Crous P."/>
            <person name="Grigoriev I."/>
        </authorList>
    </citation>
    <scope>NUCLEOTIDE SEQUENCE</scope>
    <source>
        <strain evidence="2 4">CBS 304.34</strain>
    </source>
</reference>
<dbReference type="RefSeq" id="XP_033572816.1">
    <property type="nucleotide sequence ID" value="XM_033729098.1"/>
</dbReference>
<evidence type="ECO:0000259" key="1">
    <source>
        <dbReference type="Pfam" id="PF00339"/>
    </source>
</evidence>
<dbReference type="GeneID" id="54469991"/>
<name>A0A6A6YAK2_9PEZI</name>
<dbReference type="GO" id="GO:0015031">
    <property type="term" value="P:protein transport"/>
    <property type="evidence" value="ECO:0007669"/>
    <property type="project" value="TreeGrafter"/>
</dbReference>
<dbReference type="InterPro" id="IPR050357">
    <property type="entry name" value="Arrestin_domain-protein"/>
</dbReference>
<reference evidence="4" key="2">
    <citation type="submission" date="2020-04" db="EMBL/GenBank/DDBJ databases">
        <authorList>
            <consortium name="NCBI Genome Project"/>
        </authorList>
    </citation>
    <scope>NUCLEOTIDE SEQUENCE</scope>
    <source>
        <strain evidence="4">CBS 304.34</strain>
    </source>
</reference>
<protein>
    <recommendedName>
        <fullName evidence="1">Arrestin-like N-terminal domain-containing protein</fullName>
    </recommendedName>
</protein>
<dbReference type="SUPFAM" id="SSF81296">
    <property type="entry name" value="E set domains"/>
    <property type="match status" value="1"/>
</dbReference>
<dbReference type="OrthoDB" id="2333384at2759"/>
<organism evidence="2">
    <name type="scientific">Mytilinidion resinicola</name>
    <dbReference type="NCBI Taxonomy" id="574789"/>
    <lineage>
        <taxon>Eukaryota</taxon>
        <taxon>Fungi</taxon>
        <taxon>Dikarya</taxon>
        <taxon>Ascomycota</taxon>
        <taxon>Pezizomycotina</taxon>
        <taxon>Dothideomycetes</taxon>
        <taxon>Pleosporomycetidae</taxon>
        <taxon>Mytilinidiales</taxon>
        <taxon>Mytilinidiaceae</taxon>
        <taxon>Mytilinidion</taxon>
    </lineage>
</organism>
<dbReference type="GO" id="GO:0005737">
    <property type="term" value="C:cytoplasm"/>
    <property type="evidence" value="ECO:0007669"/>
    <property type="project" value="TreeGrafter"/>
</dbReference>
<feature type="domain" description="Arrestin-like N-terminal" evidence="1">
    <location>
        <begin position="13"/>
        <end position="167"/>
    </location>
</feature>
<evidence type="ECO:0000313" key="4">
    <source>
        <dbReference type="RefSeq" id="XP_033572816.1"/>
    </source>
</evidence>
<dbReference type="Proteomes" id="UP000504636">
    <property type="component" value="Unplaced"/>
</dbReference>
<accession>A0A6A6YAK2</accession>
<sequence length="449" mass="50264">MPRTAQRSAPGLTVEIDRPDRSYFMAGDTLTGFVVLDLTKVTFFHSVRLQLYGRAKTKITKSNGTRCAIYRSRRVLFNIQQTLHIGQVDCGSGEHAWRFAIQIPNHPASGQECGDELAVLSTTPAYLATEGGITQHALPTTFNTTFERKLGFVKAEGYIEYYLRVVVFEKGKPKASMVCTKVLFLRARSTDEPAEDFKTRPTEQNCIVRSIKLHPSHADNPPPTRTTLERVLQPSKRTQHALNFHITHPTIIQLDHPNPLPFAVSVEPTPPPTSTSGPLEIRLTNLRLFLQSTTRVRAPSIFGETHKVLEYELTSKRMDHMIPTHTPLNLTNFLDIHVHRTLCARAPGELFKQRPLFSSFKTYNIAVSYELCWELKLDCAGQVVVVKTGKGEGQACEVLDTSEADREKQDVVEGWAEGRVGRDWEGHIVVTNTALRTVNIVLNGVSALT</sequence>
<dbReference type="Gene3D" id="2.60.40.640">
    <property type="match status" value="1"/>
</dbReference>
<dbReference type="InterPro" id="IPR014756">
    <property type="entry name" value="Ig_E-set"/>
</dbReference>
<dbReference type="PANTHER" id="PTHR11188">
    <property type="entry name" value="ARRESTIN DOMAIN CONTAINING PROTEIN"/>
    <property type="match status" value="1"/>
</dbReference>
<proteinExistence type="predicted"/>
<evidence type="ECO:0000313" key="3">
    <source>
        <dbReference type="Proteomes" id="UP000504636"/>
    </source>
</evidence>
<dbReference type="CDD" id="cd22952">
    <property type="entry name" value="ART10-like"/>
    <property type="match status" value="1"/>
</dbReference>
<reference evidence="4" key="3">
    <citation type="submission" date="2025-04" db="UniProtKB">
        <authorList>
            <consortium name="RefSeq"/>
        </authorList>
    </citation>
    <scope>IDENTIFICATION</scope>
    <source>
        <strain evidence="4">CBS 304.34</strain>
    </source>
</reference>
<dbReference type="EMBL" id="MU003708">
    <property type="protein sequence ID" value="KAF2805852.1"/>
    <property type="molecule type" value="Genomic_DNA"/>
</dbReference>